<reference evidence="1 2" key="1">
    <citation type="submission" date="2024-05" db="EMBL/GenBank/DDBJ databases">
        <title>Genome sequencing and assembly of Indian major carp, Cirrhinus mrigala (Hamilton, 1822).</title>
        <authorList>
            <person name="Mohindra V."/>
            <person name="Chowdhury L.M."/>
            <person name="Lal K."/>
            <person name="Jena J.K."/>
        </authorList>
    </citation>
    <scope>NUCLEOTIDE SEQUENCE [LARGE SCALE GENOMIC DNA]</scope>
    <source>
        <strain evidence="1">CM1030</strain>
        <tissue evidence="1">Blood</tissue>
    </source>
</reference>
<accession>A0ABD0RDH0</accession>
<dbReference type="Proteomes" id="UP001529510">
    <property type="component" value="Unassembled WGS sequence"/>
</dbReference>
<dbReference type="EMBL" id="JAMKFB020000004">
    <property type="protein sequence ID" value="KAL0196401.1"/>
    <property type="molecule type" value="Genomic_DNA"/>
</dbReference>
<protein>
    <submittedName>
        <fullName evidence="1">Uncharacterized protein</fullName>
    </submittedName>
</protein>
<sequence length="51" mass="5827">FIPRLVYQYMYSETGTMHGFINHTLSYFNVSNFKPGTVPSVSSLSKDITFC</sequence>
<proteinExistence type="predicted"/>
<gene>
    <name evidence="1" type="ORF">M9458_009973</name>
</gene>
<organism evidence="1 2">
    <name type="scientific">Cirrhinus mrigala</name>
    <name type="common">Mrigala</name>
    <dbReference type="NCBI Taxonomy" id="683832"/>
    <lineage>
        <taxon>Eukaryota</taxon>
        <taxon>Metazoa</taxon>
        <taxon>Chordata</taxon>
        <taxon>Craniata</taxon>
        <taxon>Vertebrata</taxon>
        <taxon>Euteleostomi</taxon>
        <taxon>Actinopterygii</taxon>
        <taxon>Neopterygii</taxon>
        <taxon>Teleostei</taxon>
        <taxon>Ostariophysi</taxon>
        <taxon>Cypriniformes</taxon>
        <taxon>Cyprinidae</taxon>
        <taxon>Labeoninae</taxon>
        <taxon>Labeonini</taxon>
        <taxon>Cirrhinus</taxon>
    </lineage>
</organism>
<feature type="non-terminal residue" evidence="1">
    <location>
        <position position="51"/>
    </location>
</feature>
<evidence type="ECO:0000313" key="1">
    <source>
        <dbReference type="EMBL" id="KAL0196401.1"/>
    </source>
</evidence>
<name>A0ABD0RDH0_CIRMR</name>
<dbReference type="AlphaFoldDB" id="A0ABD0RDH0"/>
<evidence type="ECO:0000313" key="2">
    <source>
        <dbReference type="Proteomes" id="UP001529510"/>
    </source>
</evidence>
<keyword evidence="2" id="KW-1185">Reference proteome</keyword>
<feature type="non-terminal residue" evidence="1">
    <location>
        <position position="1"/>
    </location>
</feature>
<comment type="caution">
    <text evidence="1">The sequence shown here is derived from an EMBL/GenBank/DDBJ whole genome shotgun (WGS) entry which is preliminary data.</text>
</comment>